<evidence type="ECO:0000313" key="1">
    <source>
        <dbReference type="EMBL" id="TKC37864.1"/>
    </source>
</evidence>
<dbReference type="EMBL" id="RWIC01001073">
    <property type="protein sequence ID" value="TKC37864.1"/>
    <property type="molecule type" value="Genomic_DNA"/>
</dbReference>
<dbReference type="InterPro" id="IPR036394">
    <property type="entry name" value="Ribosomal_uL22_sf"/>
</dbReference>
<evidence type="ECO:0000313" key="2">
    <source>
        <dbReference type="Proteomes" id="UP000308365"/>
    </source>
</evidence>
<dbReference type="GO" id="GO:0022625">
    <property type="term" value="C:cytosolic large ribosomal subunit"/>
    <property type="evidence" value="ECO:0007669"/>
    <property type="project" value="TreeGrafter"/>
</dbReference>
<evidence type="ECO:0008006" key="3">
    <source>
        <dbReference type="Google" id="ProtNLM"/>
    </source>
</evidence>
<dbReference type="GO" id="GO:0002181">
    <property type="term" value="P:cytoplasmic translation"/>
    <property type="evidence" value="ECO:0007669"/>
    <property type="project" value="TreeGrafter"/>
</dbReference>
<dbReference type="PANTHER" id="PTHR11593">
    <property type="entry name" value="60S RIBOSOMAL PROTEIN L17"/>
    <property type="match status" value="1"/>
</dbReference>
<organism evidence="1 2">
    <name type="scientific">Monodon monoceros</name>
    <name type="common">Narwhal</name>
    <name type="synonym">Ceratodon monodon</name>
    <dbReference type="NCBI Taxonomy" id="40151"/>
    <lineage>
        <taxon>Eukaryota</taxon>
        <taxon>Metazoa</taxon>
        <taxon>Chordata</taxon>
        <taxon>Craniata</taxon>
        <taxon>Vertebrata</taxon>
        <taxon>Euteleostomi</taxon>
        <taxon>Mammalia</taxon>
        <taxon>Eutheria</taxon>
        <taxon>Laurasiatheria</taxon>
        <taxon>Artiodactyla</taxon>
        <taxon>Whippomorpha</taxon>
        <taxon>Cetacea</taxon>
        <taxon>Odontoceti</taxon>
        <taxon>Monodontidae</taxon>
        <taxon>Monodon</taxon>
    </lineage>
</organism>
<comment type="caution">
    <text evidence="1">The sequence shown here is derived from an EMBL/GenBank/DDBJ whole genome shotgun (WGS) entry which is preliminary data.</text>
</comment>
<gene>
    <name evidence="1" type="ORF">EI555_008742</name>
</gene>
<dbReference type="PANTHER" id="PTHR11593:SF11">
    <property type="entry name" value="LARGE RIBOSOMAL SUBUNIT PROTEIN UL22"/>
    <property type="match status" value="1"/>
</dbReference>
<proteinExistence type="predicted"/>
<reference evidence="2" key="1">
    <citation type="journal article" date="2019" name="IScience">
        <title>Narwhal Genome Reveals Long-Term Low Genetic Diversity despite Current Large Abundance Size.</title>
        <authorList>
            <person name="Westbury M.V."/>
            <person name="Petersen B."/>
            <person name="Garde E."/>
            <person name="Heide-Jorgensen M.P."/>
            <person name="Lorenzen E.D."/>
        </authorList>
    </citation>
    <scope>NUCLEOTIDE SEQUENCE [LARGE SCALE GENOMIC DNA]</scope>
</reference>
<sequence length="77" mass="8970">KTPQKSCKSRGSNLCVHFTNTHVTAQAIRFAYPPYMRSTCHIEMILIKEEQIVPKLQEEAAWKKKIPQKKQKLMAQE</sequence>
<dbReference type="Proteomes" id="UP000308365">
    <property type="component" value="Unassembled WGS sequence"/>
</dbReference>
<accession>A0A4U1EN00</accession>
<protein>
    <recommendedName>
        <fullName evidence="3">60S ribosomal protein L17</fullName>
    </recommendedName>
</protein>
<feature type="non-terminal residue" evidence="1">
    <location>
        <position position="1"/>
    </location>
</feature>
<dbReference type="Gene3D" id="3.90.470.10">
    <property type="entry name" value="Ribosomal protein L22/L17"/>
    <property type="match status" value="1"/>
</dbReference>
<dbReference type="GO" id="GO:0003735">
    <property type="term" value="F:structural constituent of ribosome"/>
    <property type="evidence" value="ECO:0007669"/>
    <property type="project" value="InterPro"/>
</dbReference>
<name>A0A4U1EN00_MONMO</name>
<dbReference type="AlphaFoldDB" id="A0A4U1EN00"/>
<dbReference type="InterPro" id="IPR005721">
    <property type="entry name" value="Ribosomal_uL22_euk/arc"/>
</dbReference>